<feature type="coiled-coil region" evidence="1">
    <location>
        <begin position="32"/>
        <end position="66"/>
    </location>
</feature>
<evidence type="ECO:0000313" key="2">
    <source>
        <dbReference type="EMBL" id="AGX43892.1"/>
    </source>
</evidence>
<dbReference type="Proteomes" id="UP000017118">
    <property type="component" value="Chromosome"/>
</dbReference>
<organism evidence="2 3">
    <name type="scientific">Clostridium saccharobutylicum DSM 13864</name>
    <dbReference type="NCBI Taxonomy" id="1345695"/>
    <lineage>
        <taxon>Bacteria</taxon>
        <taxon>Bacillati</taxon>
        <taxon>Bacillota</taxon>
        <taxon>Clostridia</taxon>
        <taxon>Eubacteriales</taxon>
        <taxon>Clostridiaceae</taxon>
        <taxon>Clostridium</taxon>
    </lineage>
</organism>
<dbReference type="PATRIC" id="fig|1345695.10.peg.1007"/>
<dbReference type="AlphaFoldDB" id="U5MWU3"/>
<evidence type="ECO:0000313" key="3">
    <source>
        <dbReference type="Proteomes" id="UP000017118"/>
    </source>
</evidence>
<proteinExistence type="predicted"/>
<reference evidence="2 3" key="1">
    <citation type="journal article" date="2013" name="Genome Announc.">
        <title>Complete Genome Sequence of the Solvent Producer Clostridium saccharobutylicum NCP262 (DSM 13864).</title>
        <authorList>
            <person name="Poehlein A."/>
            <person name="Hartwich K."/>
            <person name="Krabben P."/>
            <person name="Ehrenreich A."/>
            <person name="Liebl W."/>
            <person name="Durre P."/>
            <person name="Gottschalk G."/>
            <person name="Daniel R."/>
        </authorList>
    </citation>
    <scope>NUCLEOTIDE SEQUENCE [LARGE SCALE GENOMIC DNA]</scope>
    <source>
        <strain evidence="2">DSM 13864</strain>
    </source>
</reference>
<name>U5MWU3_CLOSA</name>
<dbReference type="KEGG" id="csb:CLSA_c29250"/>
<dbReference type="GeneID" id="55475310"/>
<dbReference type="EMBL" id="CP006721">
    <property type="protein sequence ID" value="AGX43892.1"/>
    <property type="molecule type" value="Genomic_DNA"/>
</dbReference>
<sequence length="96" mass="11155">MKTKKLSISFSEHYNDIYQYLKTKHNISLYICELVRAEMNNKNITNAELEAKIEELIKKVLKENDYSFDSSSQTATSQNILNSLSNDDKSLIKDLF</sequence>
<dbReference type="RefSeq" id="WP_022747037.1">
    <property type="nucleotide sequence ID" value="NC_022571.1"/>
</dbReference>
<dbReference type="HOGENOM" id="CLU_2421726_0_0_9"/>
<protein>
    <submittedName>
        <fullName evidence="2">Uncharacterized protein</fullName>
    </submittedName>
</protein>
<accession>U5MWU3</accession>
<keyword evidence="3" id="KW-1185">Reference proteome</keyword>
<evidence type="ECO:0000256" key="1">
    <source>
        <dbReference type="SAM" id="Coils"/>
    </source>
</evidence>
<dbReference type="OrthoDB" id="1937703at2"/>
<gene>
    <name evidence="2" type="ORF">CLSA_c29250</name>
</gene>
<keyword evidence="1" id="KW-0175">Coiled coil</keyword>
<dbReference type="eggNOG" id="ENOG50324S7">
    <property type="taxonomic scope" value="Bacteria"/>
</dbReference>